<dbReference type="InterPro" id="IPR037152">
    <property type="entry name" value="L-asparaginase_N_sf"/>
</dbReference>
<dbReference type="InterPro" id="IPR040919">
    <property type="entry name" value="Asparaginase_C"/>
</dbReference>
<accession>A0ABQ6C2S7</accession>
<dbReference type="PIRSF" id="PIRSF001220">
    <property type="entry name" value="L-ASNase_gatD"/>
    <property type="match status" value="1"/>
</dbReference>
<evidence type="ECO:0000313" key="4">
    <source>
        <dbReference type="EMBL" id="GLS14536.1"/>
    </source>
</evidence>
<dbReference type="EMBL" id="BSPB01000013">
    <property type="protein sequence ID" value="GLS14536.1"/>
    <property type="molecule type" value="Genomic_DNA"/>
</dbReference>
<dbReference type="CDD" id="cd08963">
    <property type="entry name" value="L-asparaginase_I"/>
    <property type="match status" value="1"/>
</dbReference>
<dbReference type="PRINTS" id="PR00139">
    <property type="entry name" value="ASNGLNASE"/>
</dbReference>
<dbReference type="Gene3D" id="3.40.50.1170">
    <property type="entry name" value="L-asparaginase, N-terminal domain"/>
    <property type="match status" value="1"/>
</dbReference>
<dbReference type="PROSITE" id="PS00917">
    <property type="entry name" value="ASN_GLN_ASE_2"/>
    <property type="match status" value="1"/>
</dbReference>
<dbReference type="InterPro" id="IPR027473">
    <property type="entry name" value="L-asparaginase_C"/>
</dbReference>
<name>A0ABQ6C2S7_9BURK</name>
<dbReference type="PANTHER" id="PTHR11707">
    <property type="entry name" value="L-ASPARAGINASE"/>
    <property type="match status" value="1"/>
</dbReference>
<dbReference type="InterPro" id="IPR036152">
    <property type="entry name" value="Asp/glu_Ase-like_sf"/>
</dbReference>
<evidence type="ECO:0000259" key="3">
    <source>
        <dbReference type="Pfam" id="PF17763"/>
    </source>
</evidence>
<evidence type="ECO:0000256" key="1">
    <source>
        <dbReference type="PROSITE-ProRule" id="PRU10100"/>
    </source>
</evidence>
<feature type="domain" description="Asparaginase/glutaminase C-terminal" evidence="3">
    <location>
        <begin position="212"/>
        <end position="325"/>
    </location>
</feature>
<dbReference type="InterPro" id="IPR006034">
    <property type="entry name" value="Asparaginase/glutaminase-like"/>
</dbReference>
<dbReference type="SMART" id="SM00870">
    <property type="entry name" value="Asparaginase"/>
    <property type="match status" value="1"/>
</dbReference>
<dbReference type="RefSeq" id="WP_284307644.1">
    <property type="nucleotide sequence ID" value="NZ_BSPB01000013.1"/>
</dbReference>
<gene>
    <name evidence="4" type="ORF">GCM10007935_19670</name>
</gene>
<dbReference type="InterPro" id="IPR027474">
    <property type="entry name" value="L-asparaginase_N"/>
</dbReference>
<sequence>MSARRIGLLYTGGTLGMVRSAAGYVPDRGLQQALARHLPATGTGGLPHWTLIETERLIDSAEALPADWLAIAQTLAKHYDAFDGFVVIHGTDTMAYTASALSFALRGLRKPVILTGAQIPLGEARSDARNHLIGALQLAADHPLPEVMLFFHGRLMRGNRATKVASDELDAFDSPHYAPLARAGIALETGPGQALPLPDAEAFQLVPPARADVAVLRLWPGLQVERLRRFLAPPLGGLVLQSYGAGNGPVSLPGFLELLAQASAGGTVIVNVSQCVRGRISAAYATGTAWAQAGVIGGLDLTLEAAVTKLHHLLALGFDPDRIRQQLPLPWCGECTPTATPA</sequence>
<dbReference type="Gene3D" id="3.40.50.40">
    <property type="match status" value="1"/>
</dbReference>
<dbReference type="InterPro" id="IPR027475">
    <property type="entry name" value="Asparaginase/glutaminase_AS2"/>
</dbReference>
<reference evidence="5" key="1">
    <citation type="journal article" date="2019" name="Int. J. Syst. Evol. Microbiol.">
        <title>The Global Catalogue of Microorganisms (GCM) 10K type strain sequencing project: providing services to taxonomists for standard genome sequencing and annotation.</title>
        <authorList>
            <consortium name="The Broad Institute Genomics Platform"/>
            <consortium name="The Broad Institute Genome Sequencing Center for Infectious Disease"/>
            <person name="Wu L."/>
            <person name="Ma J."/>
        </authorList>
    </citation>
    <scope>NUCLEOTIDE SEQUENCE [LARGE SCALE GENOMIC DNA]</scope>
    <source>
        <strain evidence="5">NBRC 109341</strain>
    </source>
</reference>
<comment type="caution">
    <text evidence="4">The sequence shown here is derived from an EMBL/GenBank/DDBJ whole genome shotgun (WGS) entry which is preliminary data.</text>
</comment>
<protein>
    <submittedName>
        <fullName evidence="4">L-asparaginase 1</fullName>
    </submittedName>
</protein>
<dbReference type="SUPFAM" id="SSF53774">
    <property type="entry name" value="Glutaminase/Asparaginase"/>
    <property type="match status" value="1"/>
</dbReference>
<evidence type="ECO:0000259" key="2">
    <source>
        <dbReference type="Pfam" id="PF00710"/>
    </source>
</evidence>
<dbReference type="Proteomes" id="UP001156903">
    <property type="component" value="Unassembled WGS sequence"/>
</dbReference>
<evidence type="ECO:0000313" key="5">
    <source>
        <dbReference type="Proteomes" id="UP001156903"/>
    </source>
</evidence>
<proteinExistence type="predicted"/>
<dbReference type="Pfam" id="PF00710">
    <property type="entry name" value="Asparaginase"/>
    <property type="match status" value="1"/>
</dbReference>
<keyword evidence="5" id="KW-1185">Reference proteome</keyword>
<feature type="domain" description="L-asparaginase N-terminal" evidence="2">
    <location>
        <begin position="5"/>
        <end position="183"/>
    </location>
</feature>
<dbReference type="PANTHER" id="PTHR11707:SF28">
    <property type="entry name" value="60 KDA LYSOPHOSPHOLIPASE"/>
    <property type="match status" value="1"/>
</dbReference>
<dbReference type="SFLD" id="SFLDS00057">
    <property type="entry name" value="Glutaminase/Asparaginase"/>
    <property type="match status" value="1"/>
</dbReference>
<dbReference type="PROSITE" id="PS51732">
    <property type="entry name" value="ASN_GLN_ASE_3"/>
    <property type="match status" value="1"/>
</dbReference>
<dbReference type="Pfam" id="PF17763">
    <property type="entry name" value="Asparaginase_C"/>
    <property type="match status" value="1"/>
</dbReference>
<dbReference type="PIRSF" id="PIRSF500176">
    <property type="entry name" value="L_ASNase"/>
    <property type="match status" value="1"/>
</dbReference>
<dbReference type="InterPro" id="IPR041725">
    <property type="entry name" value="L-asparaginase_I"/>
</dbReference>
<organism evidence="4 5">
    <name type="scientific">Hydrogenophaga electricum</name>
    <dbReference type="NCBI Taxonomy" id="1230953"/>
    <lineage>
        <taxon>Bacteria</taxon>
        <taxon>Pseudomonadati</taxon>
        <taxon>Pseudomonadota</taxon>
        <taxon>Betaproteobacteria</taxon>
        <taxon>Burkholderiales</taxon>
        <taxon>Comamonadaceae</taxon>
        <taxon>Hydrogenophaga</taxon>
    </lineage>
</organism>
<feature type="active site" evidence="1">
    <location>
        <position position="91"/>
    </location>
</feature>